<keyword evidence="7 12" id="KW-1133">Transmembrane helix</keyword>
<feature type="chain" id="PRO_5002162368" description="Protein-S-isoprenylcysteine O-methyltransferase" evidence="13">
    <location>
        <begin position="20"/>
        <end position="237"/>
    </location>
</feature>
<dbReference type="HOGENOM" id="CLU_065200_6_0_1"/>
<dbReference type="GO" id="GO:0032259">
    <property type="term" value="P:methylation"/>
    <property type="evidence" value="ECO:0007669"/>
    <property type="project" value="UniProtKB-KW"/>
</dbReference>
<evidence type="ECO:0000256" key="4">
    <source>
        <dbReference type="ARBA" id="ARBA00022691"/>
    </source>
</evidence>
<evidence type="ECO:0000256" key="5">
    <source>
        <dbReference type="ARBA" id="ARBA00022692"/>
    </source>
</evidence>
<keyword evidence="9 12" id="KW-0472">Membrane</keyword>
<reference evidence="15" key="2">
    <citation type="submission" date="2015-01" db="EMBL/GenBank/DDBJ databases">
        <title>Evolutionary Origins and Diversification of the Mycorrhizal Mutualists.</title>
        <authorList>
            <consortium name="DOE Joint Genome Institute"/>
            <consortium name="Mycorrhizal Genomics Consortium"/>
            <person name="Kohler A."/>
            <person name="Kuo A."/>
            <person name="Nagy L.G."/>
            <person name="Floudas D."/>
            <person name="Copeland A."/>
            <person name="Barry K.W."/>
            <person name="Cichocki N."/>
            <person name="Veneault-Fourrey C."/>
            <person name="LaButti K."/>
            <person name="Lindquist E.A."/>
            <person name="Lipzen A."/>
            <person name="Lundell T."/>
            <person name="Morin E."/>
            <person name="Murat C."/>
            <person name="Riley R."/>
            <person name="Ohm R."/>
            <person name="Sun H."/>
            <person name="Tunlid A."/>
            <person name="Henrissat B."/>
            <person name="Grigoriev I.V."/>
            <person name="Hibbett D.S."/>
            <person name="Martin F."/>
        </authorList>
    </citation>
    <scope>NUCLEOTIDE SEQUENCE [LARGE SCALE GENOMIC DNA]</scope>
    <source>
        <strain evidence="15">h7</strain>
    </source>
</reference>
<dbReference type="Gene3D" id="1.20.120.1630">
    <property type="match status" value="1"/>
</dbReference>
<sequence length="237" mass="27026">MSLARIAFTFLVCCAFKKCLTPPNPPAAKSERLKTNFMESEWHTQWSTYYGTRLQWIAGIVEIATILAWNFPSSDLSQAILSVLVMKGGRPERLQLTPTIALGGIMIITGSLLRFATYRYLGEFFRFEASIQRNHKLITGGPYSIVRHPGYTGLLIAHSGWFLWQFSEGSWVRESGLWDMAEGKFIVLAFTVLVILGGLYLVLNRMSNEDEALRKHFGKQWDDWAKEVPYYVVPSIY</sequence>
<keyword evidence="3" id="KW-0489">Methyltransferase</keyword>
<dbReference type="EMBL" id="KN831780">
    <property type="protein sequence ID" value="KIM41526.1"/>
    <property type="molecule type" value="Genomic_DNA"/>
</dbReference>
<evidence type="ECO:0000256" key="12">
    <source>
        <dbReference type="SAM" id="Phobius"/>
    </source>
</evidence>
<keyword evidence="8" id="KW-0443">Lipid metabolism</keyword>
<dbReference type="STRING" id="686832.A0A0C3CD29"/>
<dbReference type="GO" id="GO:0012505">
    <property type="term" value="C:endomembrane system"/>
    <property type="evidence" value="ECO:0007669"/>
    <property type="project" value="UniProtKB-SubCell"/>
</dbReference>
<dbReference type="GO" id="GO:0008168">
    <property type="term" value="F:methyltransferase activity"/>
    <property type="evidence" value="ECO:0007669"/>
    <property type="project" value="UniProtKB-KW"/>
</dbReference>
<comment type="subcellular location">
    <subcellularLocation>
        <location evidence="1">Endomembrane system</location>
        <topology evidence="1">Multi-pass membrane protein</topology>
    </subcellularLocation>
</comment>
<proteinExistence type="predicted"/>
<keyword evidence="3" id="KW-0808">Transferase</keyword>
<evidence type="ECO:0000256" key="6">
    <source>
        <dbReference type="ARBA" id="ARBA00022824"/>
    </source>
</evidence>
<feature type="signal peptide" evidence="13">
    <location>
        <begin position="1"/>
        <end position="19"/>
    </location>
</feature>
<gene>
    <name evidence="14" type="ORF">M413DRAFT_150457</name>
</gene>
<evidence type="ECO:0000256" key="1">
    <source>
        <dbReference type="ARBA" id="ARBA00004127"/>
    </source>
</evidence>
<dbReference type="Pfam" id="PF04191">
    <property type="entry name" value="PEMT"/>
    <property type="match status" value="1"/>
</dbReference>
<dbReference type="OrthoDB" id="422086at2759"/>
<evidence type="ECO:0008006" key="16">
    <source>
        <dbReference type="Google" id="ProtNLM"/>
    </source>
</evidence>
<keyword evidence="15" id="KW-1185">Reference proteome</keyword>
<keyword evidence="6" id="KW-0256">Endoplasmic reticulum</keyword>
<evidence type="ECO:0000256" key="3">
    <source>
        <dbReference type="ARBA" id="ARBA00022603"/>
    </source>
</evidence>
<evidence type="ECO:0000256" key="11">
    <source>
        <dbReference type="ARBA" id="ARBA00023264"/>
    </source>
</evidence>
<dbReference type="UniPathway" id="UPA00753"/>
<evidence type="ECO:0000313" key="14">
    <source>
        <dbReference type="EMBL" id="KIM41526.1"/>
    </source>
</evidence>
<keyword evidence="10" id="KW-0594">Phospholipid biosynthesis</keyword>
<keyword evidence="13" id="KW-0732">Signal</keyword>
<name>A0A0C3CD29_HEBCY</name>
<reference evidence="14 15" key="1">
    <citation type="submission" date="2014-04" db="EMBL/GenBank/DDBJ databases">
        <authorList>
            <consortium name="DOE Joint Genome Institute"/>
            <person name="Kuo A."/>
            <person name="Gay G."/>
            <person name="Dore J."/>
            <person name="Kohler A."/>
            <person name="Nagy L.G."/>
            <person name="Floudas D."/>
            <person name="Copeland A."/>
            <person name="Barry K.W."/>
            <person name="Cichocki N."/>
            <person name="Veneault-Fourrey C."/>
            <person name="LaButti K."/>
            <person name="Lindquist E.A."/>
            <person name="Lipzen A."/>
            <person name="Lundell T."/>
            <person name="Morin E."/>
            <person name="Murat C."/>
            <person name="Sun H."/>
            <person name="Tunlid A."/>
            <person name="Henrissat B."/>
            <person name="Grigoriev I.V."/>
            <person name="Hibbett D.S."/>
            <person name="Martin F."/>
            <person name="Nordberg H.P."/>
            <person name="Cantor M.N."/>
            <person name="Hua S.X."/>
        </authorList>
    </citation>
    <scope>NUCLEOTIDE SEQUENCE [LARGE SCALE GENOMIC DNA]</scope>
    <source>
        <strain evidence="15">h7</strain>
    </source>
</reference>
<evidence type="ECO:0000256" key="8">
    <source>
        <dbReference type="ARBA" id="ARBA00023098"/>
    </source>
</evidence>
<dbReference type="PANTHER" id="PTHR12714:SF9">
    <property type="entry name" value="PROTEIN-S-ISOPRENYLCYSTEINE O-METHYLTRANSFERASE"/>
    <property type="match status" value="1"/>
</dbReference>
<organism evidence="14 15">
    <name type="scientific">Hebeloma cylindrosporum</name>
    <dbReference type="NCBI Taxonomy" id="76867"/>
    <lineage>
        <taxon>Eukaryota</taxon>
        <taxon>Fungi</taxon>
        <taxon>Dikarya</taxon>
        <taxon>Basidiomycota</taxon>
        <taxon>Agaricomycotina</taxon>
        <taxon>Agaricomycetes</taxon>
        <taxon>Agaricomycetidae</taxon>
        <taxon>Agaricales</taxon>
        <taxon>Agaricineae</taxon>
        <taxon>Hymenogastraceae</taxon>
        <taxon>Hebeloma</taxon>
    </lineage>
</organism>
<evidence type="ECO:0000256" key="10">
    <source>
        <dbReference type="ARBA" id="ARBA00023209"/>
    </source>
</evidence>
<feature type="transmembrane region" description="Helical" evidence="12">
    <location>
        <begin position="185"/>
        <end position="203"/>
    </location>
</feature>
<protein>
    <recommendedName>
        <fullName evidence="16">Protein-S-isoprenylcysteine O-methyltransferase</fullName>
    </recommendedName>
</protein>
<evidence type="ECO:0000256" key="2">
    <source>
        <dbReference type="ARBA" id="ARBA00022516"/>
    </source>
</evidence>
<evidence type="ECO:0000256" key="7">
    <source>
        <dbReference type="ARBA" id="ARBA00022989"/>
    </source>
</evidence>
<keyword evidence="4" id="KW-0949">S-adenosyl-L-methionine</keyword>
<feature type="transmembrane region" description="Helical" evidence="12">
    <location>
        <begin position="94"/>
        <end position="116"/>
    </location>
</feature>
<accession>A0A0C3CD29</accession>
<dbReference type="Proteomes" id="UP000053424">
    <property type="component" value="Unassembled WGS sequence"/>
</dbReference>
<evidence type="ECO:0000256" key="9">
    <source>
        <dbReference type="ARBA" id="ARBA00023136"/>
    </source>
</evidence>
<dbReference type="AlphaFoldDB" id="A0A0C3CD29"/>
<dbReference type="InterPro" id="IPR007318">
    <property type="entry name" value="Phopholipid_MeTrfase"/>
</dbReference>
<evidence type="ECO:0000256" key="13">
    <source>
        <dbReference type="SAM" id="SignalP"/>
    </source>
</evidence>
<keyword evidence="5 12" id="KW-0812">Transmembrane</keyword>
<keyword evidence="2" id="KW-0444">Lipid biosynthesis</keyword>
<dbReference type="GO" id="GO:0006656">
    <property type="term" value="P:phosphatidylcholine biosynthetic process"/>
    <property type="evidence" value="ECO:0007669"/>
    <property type="project" value="UniProtKB-UniPathway"/>
</dbReference>
<keyword evidence="11" id="KW-1208">Phospholipid metabolism</keyword>
<evidence type="ECO:0000313" key="15">
    <source>
        <dbReference type="Proteomes" id="UP000053424"/>
    </source>
</evidence>
<dbReference type="PANTHER" id="PTHR12714">
    <property type="entry name" value="PROTEIN-S ISOPRENYLCYSTEINE O-METHYLTRANSFERASE"/>
    <property type="match status" value="1"/>
</dbReference>